<dbReference type="AlphaFoldDB" id="A0A8D8MPF8"/>
<organism evidence="2">
    <name type="scientific">Culex pipiens</name>
    <name type="common">House mosquito</name>
    <dbReference type="NCBI Taxonomy" id="7175"/>
    <lineage>
        <taxon>Eukaryota</taxon>
        <taxon>Metazoa</taxon>
        <taxon>Ecdysozoa</taxon>
        <taxon>Arthropoda</taxon>
        <taxon>Hexapoda</taxon>
        <taxon>Insecta</taxon>
        <taxon>Pterygota</taxon>
        <taxon>Neoptera</taxon>
        <taxon>Endopterygota</taxon>
        <taxon>Diptera</taxon>
        <taxon>Nematocera</taxon>
        <taxon>Culicoidea</taxon>
        <taxon>Culicidae</taxon>
        <taxon>Culicinae</taxon>
        <taxon>Culicini</taxon>
        <taxon>Culex</taxon>
        <taxon>Culex</taxon>
    </lineage>
</organism>
<name>A0A8D8MPF8_CULPI</name>
<feature type="transmembrane region" description="Helical" evidence="1">
    <location>
        <begin position="60"/>
        <end position="78"/>
    </location>
</feature>
<evidence type="ECO:0000313" key="2">
    <source>
        <dbReference type="EMBL" id="CAG6535944.1"/>
    </source>
</evidence>
<keyword evidence="1" id="KW-1133">Transmembrane helix</keyword>
<reference evidence="2" key="1">
    <citation type="submission" date="2021-05" db="EMBL/GenBank/DDBJ databases">
        <authorList>
            <person name="Alioto T."/>
            <person name="Alioto T."/>
            <person name="Gomez Garrido J."/>
        </authorList>
    </citation>
    <scope>NUCLEOTIDE SEQUENCE</scope>
</reference>
<protein>
    <submittedName>
        <fullName evidence="2">(northern house mosquito) hypothetical protein</fullName>
    </submittedName>
</protein>
<evidence type="ECO:0000256" key="1">
    <source>
        <dbReference type="SAM" id="Phobius"/>
    </source>
</evidence>
<sequence length="109" mass="12885">MIDKSANLRTRLWHTRSHQLSRFYERTKRTHIRGFEPSQHPPNHILKTVGLLLWHREARIFPVASVVILLLLLFFQMFKSGLFPFALCLLFAPHSYCLCIGFINFFCIL</sequence>
<keyword evidence="1" id="KW-0472">Membrane</keyword>
<feature type="transmembrane region" description="Helical" evidence="1">
    <location>
        <begin position="84"/>
        <end position="108"/>
    </location>
</feature>
<accession>A0A8D8MPF8</accession>
<keyword evidence="1" id="KW-0812">Transmembrane</keyword>
<dbReference type="EMBL" id="HBUE01099630">
    <property type="protein sequence ID" value="CAG6484600.1"/>
    <property type="molecule type" value="Transcribed_RNA"/>
</dbReference>
<dbReference type="EMBL" id="HBUE01214116">
    <property type="protein sequence ID" value="CAG6535944.1"/>
    <property type="molecule type" value="Transcribed_RNA"/>
</dbReference>
<proteinExistence type="predicted"/>
<dbReference type="EMBL" id="HBUE01320624">
    <property type="protein sequence ID" value="CAG6587932.1"/>
    <property type="molecule type" value="Transcribed_RNA"/>
</dbReference>